<reference evidence="2" key="1">
    <citation type="submission" date="2014-09" db="EMBL/GenBank/DDBJ databases">
        <authorList>
            <person name="Magalhaes I.L.F."/>
            <person name="Oliveira U."/>
            <person name="Santos F.R."/>
            <person name="Vidigal T.H.D.A."/>
            <person name="Brescovit A.D."/>
            <person name="Santos A.J."/>
        </authorList>
    </citation>
    <scope>NUCLEOTIDE SEQUENCE</scope>
    <source>
        <tissue evidence="2">Shoot tissue taken approximately 20 cm above the soil surface</tissue>
    </source>
</reference>
<sequence length="38" mass="4364">MWAIYLTFLGANLHLLIACMFLFANSVVVHEMSFFITV</sequence>
<feature type="transmembrane region" description="Helical" evidence="1">
    <location>
        <begin position="6"/>
        <end position="29"/>
    </location>
</feature>
<keyword evidence="1" id="KW-1133">Transmembrane helix</keyword>
<keyword evidence="1" id="KW-0472">Membrane</keyword>
<accession>A0A0A8YPH6</accession>
<evidence type="ECO:0000256" key="1">
    <source>
        <dbReference type="SAM" id="Phobius"/>
    </source>
</evidence>
<evidence type="ECO:0000313" key="2">
    <source>
        <dbReference type="EMBL" id="JAD26715.1"/>
    </source>
</evidence>
<keyword evidence="1" id="KW-0812">Transmembrane</keyword>
<protein>
    <submittedName>
        <fullName evidence="2">Uncharacterized protein</fullName>
    </submittedName>
</protein>
<dbReference type="EMBL" id="GBRH01271180">
    <property type="protein sequence ID" value="JAD26715.1"/>
    <property type="molecule type" value="Transcribed_RNA"/>
</dbReference>
<organism evidence="2">
    <name type="scientific">Arundo donax</name>
    <name type="common">Giant reed</name>
    <name type="synonym">Donax arundinaceus</name>
    <dbReference type="NCBI Taxonomy" id="35708"/>
    <lineage>
        <taxon>Eukaryota</taxon>
        <taxon>Viridiplantae</taxon>
        <taxon>Streptophyta</taxon>
        <taxon>Embryophyta</taxon>
        <taxon>Tracheophyta</taxon>
        <taxon>Spermatophyta</taxon>
        <taxon>Magnoliopsida</taxon>
        <taxon>Liliopsida</taxon>
        <taxon>Poales</taxon>
        <taxon>Poaceae</taxon>
        <taxon>PACMAD clade</taxon>
        <taxon>Arundinoideae</taxon>
        <taxon>Arundineae</taxon>
        <taxon>Arundo</taxon>
    </lineage>
</organism>
<dbReference type="AlphaFoldDB" id="A0A0A8YPH6"/>
<proteinExistence type="predicted"/>
<reference evidence="2" key="2">
    <citation type="journal article" date="2015" name="Data Brief">
        <title>Shoot transcriptome of the giant reed, Arundo donax.</title>
        <authorList>
            <person name="Barrero R.A."/>
            <person name="Guerrero F.D."/>
            <person name="Moolhuijzen P."/>
            <person name="Goolsby J.A."/>
            <person name="Tidwell J."/>
            <person name="Bellgard S.E."/>
            <person name="Bellgard M.I."/>
        </authorList>
    </citation>
    <scope>NUCLEOTIDE SEQUENCE</scope>
    <source>
        <tissue evidence="2">Shoot tissue taken approximately 20 cm above the soil surface</tissue>
    </source>
</reference>
<name>A0A0A8YPH6_ARUDO</name>